<keyword evidence="1" id="KW-1133">Transmembrane helix</keyword>
<organism evidence="3 4">
    <name type="scientific">Desmophyllum pertusum</name>
    <dbReference type="NCBI Taxonomy" id="174260"/>
    <lineage>
        <taxon>Eukaryota</taxon>
        <taxon>Metazoa</taxon>
        <taxon>Cnidaria</taxon>
        <taxon>Anthozoa</taxon>
        <taxon>Hexacorallia</taxon>
        <taxon>Scleractinia</taxon>
        <taxon>Caryophylliina</taxon>
        <taxon>Caryophylliidae</taxon>
        <taxon>Desmophyllum</taxon>
    </lineage>
</organism>
<evidence type="ECO:0000256" key="2">
    <source>
        <dbReference type="SAM" id="SignalP"/>
    </source>
</evidence>
<evidence type="ECO:0000313" key="4">
    <source>
        <dbReference type="Proteomes" id="UP001163046"/>
    </source>
</evidence>
<dbReference type="Proteomes" id="UP001163046">
    <property type="component" value="Unassembled WGS sequence"/>
</dbReference>
<reference evidence="3" key="1">
    <citation type="submission" date="2023-01" db="EMBL/GenBank/DDBJ databases">
        <title>Genome assembly of the deep-sea coral Lophelia pertusa.</title>
        <authorList>
            <person name="Herrera S."/>
            <person name="Cordes E."/>
        </authorList>
    </citation>
    <scope>NUCLEOTIDE SEQUENCE</scope>
    <source>
        <strain evidence="3">USNM1676648</strain>
        <tissue evidence="3">Polyp</tissue>
    </source>
</reference>
<keyword evidence="4" id="KW-1185">Reference proteome</keyword>
<evidence type="ECO:0000256" key="1">
    <source>
        <dbReference type="SAM" id="Phobius"/>
    </source>
</evidence>
<keyword evidence="2" id="KW-0732">Signal</keyword>
<dbReference type="EMBL" id="MU825418">
    <property type="protein sequence ID" value="KAJ7390274.1"/>
    <property type="molecule type" value="Genomic_DNA"/>
</dbReference>
<accession>A0A9W9ZZW4</accession>
<dbReference type="AlphaFoldDB" id="A0A9W9ZZW4"/>
<feature type="transmembrane region" description="Helical" evidence="1">
    <location>
        <begin position="161"/>
        <end position="181"/>
    </location>
</feature>
<keyword evidence="1" id="KW-0812">Transmembrane</keyword>
<name>A0A9W9ZZW4_9CNID</name>
<gene>
    <name evidence="3" type="ORF">OS493_026149</name>
</gene>
<protein>
    <recommendedName>
        <fullName evidence="5">Solute-binding protein family 3/N-terminal domain-containing protein</fullName>
    </recommendedName>
</protein>
<feature type="transmembrane region" description="Helical" evidence="1">
    <location>
        <begin position="202"/>
        <end position="221"/>
    </location>
</feature>
<proteinExistence type="predicted"/>
<evidence type="ECO:0000313" key="3">
    <source>
        <dbReference type="EMBL" id="KAJ7390274.1"/>
    </source>
</evidence>
<comment type="caution">
    <text evidence="3">The sequence shown here is derived from an EMBL/GenBank/DDBJ whole genome shotgun (WGS) entry which is preliminary data.</text>
</comment>
<feature type="chain" id="PRO_5040955937" description="Solute-binding protein family 3/N-terminal domain-containing protein" evidence="2">
    <location>
        <begin position="26"/>
        <end position="228"/>
    </location>
</feature>
<keyword evidence="1" id="KW-0472">Membrane</keyword>
<sequence>MKNWLKVLSVVVIGLGAIHFQTTTANGNSSIPGKEAEVRNVTIAWIDKPPYLTLPDNGSLDNEAHGMMRDVLLKYMIECGYRANVEYRFKTLRVDSEFEMIELLKKNKVHSAAPIFEPKDIRRYSQFPFFKLNDYPGTDFIITEDKTKGLSVVFDALLKSWPLLAVTLVLTAIAGVIVWALKSDKCELSSPGMETKLPSRSQLVFSPSSGSLLVALSWQSLMGMSPLH</sequence>
<feature type="signal peptide" evidence="2">
    <location>
        <begin position="1"/>
        <end position="25"/>
    </location>
</feature>
<dbReference type="OrthoDB" id="5988378at2759"/>
<evidence type="ECO:0008006" key="5">
    <source>
        <dbReference type="Google" id="ProtNLM"/>
    </source>
</evidence>